<protein>
    <recommendedName>
        <fullName evidence="3">Transposase IS4-like domain-containing protein</fullName>
    </recommendedName>
</protein>
<dbReference type="Proteomes" id="UP000636010">
    <property type="component" value="Unassembled WGS sequence"/>
</dbReference>
<proteinExistence type="predicted"/>
<evidence type="ECO:0000313" key="1">
    <source>
        <dbReference type="EMBL" id="GGC52211.1"/>
    </source>
</evidence>
<sequence>MQLITYKKPDIRSQFSDLEAIILGITSEHMSLDSENWLFRKTRKSVESLFSQLCHQFMIRRNYTKTFRGFKTRILAKITVLTLLQFINKIDFDRQLIT</sequence>
<organism evidence="1 2">
    <name type="scientific">Marivirga lumbricoides</name>
    <dbReference type="NCBI Taxonomy" id="1046115"/>
    <lineage>
        <taxon>Bacteria</taxon>
        <taxon>Pseudomonadati</taxon>
        <taxon>Bacteroidota</taxon>
        <taxon>Cytophagia</taxon>
        <taxon>Cytophagales</taxon>
        <taxon>Marivirgaceae</taxon>
        <taxon>Marivirga</taxon>
    </lineage>
</organism>
<gene>
    <name evidence="1" type="ORF">GCM10011506_42330</name>
</gene>
<keyword evidence="2" id="KW-1185">Reference proteome</keyword>
<comment type="caution">
    <text evidence="1">The sequence shown here is derived from an EMBL/GenBank/DDBJ whole genome shotgun (WGS) entry which is preliminary data.</text>
</comment>
<reference evidence="2" key="1">
    <citation type="journal article" date="2019" name="Int. J. Syst. Evol. Microbiol.">
        <title>The Global Catalogue of Microorganisms (GCM) 10K type strain sequencing project: providing services to taxonomists for standard genome sequencing and annotation.</title>
        <authorList>
            <consortium name="The Broad Institute Genomics Platform"/>
            <consortium name="The Broad Institute Genome Sequencing Center for Infectious Disease"/>
            <person name="Wu L."/>
            <person name="Ma J."/>
        </authorList>
    </citation>
    <scope>NUCLEOTIDE SEQUENCE [LARGE SCALE GENOMIC DNA]</scope>
    <source>
        <strain evidence="2">CGMCC 1.10832</strain>
    </source>
</reference>
<name>A0ABQ1N3K6_9BACT</name>
<dbReference type="EMBL" id="BMEC01000016">
    <property type="protein sequence ID" value="GGC52211.1"/>
    <property type="molecule type" value="Genomic_DNA"/>
</dbReference>
<evidence type="ECO:0008006" key="3">
    <source>
        <dbReference type="Google" id="ProtNLM"/>
    </source>
</evidence>
<accession>A0ABQ1N3K6</accession>
<evidence type="ECO:0000313" key="2">
    <source>
        <dbReference type="Proteomes" id="UP000636010"/>
    </source>
</evidence>